<dbReference type="InterPro" id="IPR006357">
    <property type="entry name" value="HAD-SF_hydro_IIA"/>
</dbReference>
<sequence length="272" mass="31272">MKAKLIKGLSQVQSKYDAFFVDLWGVIHNGIQLYPGAIEVLENLNKLNKRFVLISNAPRPSKSVKKFLLKLKMDKILLKNIFTSGEAALQSLQKKIYGKNFYHLGPQRDNSLFEGFEKNRKNLEDADFILCTGFLDSNEDSLGYYKDLLKNYTQLKMVCTNPDLIVHRGLKQEYCAGTLAAIFKKLGGKVIYFGKPYPDIYKFCIKKGETVLAIGDNIRTDIKGANNMNLDSLFITHGIHKKDFLNLPLQNYDKILEKYETKTNYYQEKLSW</sequence>
<dbReference type="Pfam" id="PF13242">
    <property type="entry name" value="Hydrolase_like"/>
    <property type="match status" value="1"/>
</dbReference>
<dbReference type="PANTHER" id="PTHR19288">
    <property type="entry name" value="4-NITROPHENYLPHOSPHATASE-RELATED"/>
    <property type="match status" value="1"/>
</dbReference>
<dbReference type="SUPFAM" id="SSF56784">
    <property type="entry name" value="HAD-like"/>
    <property type="match status" value="1"/>
</dbReference>
<dbReference type="CDD" id="cd07525">
    <property type="entry name" value="HAD_like"/>
    <property type="match status" value="1"/>
</dbReference>
<evidence type="ECO:0000313" key="1">
    <source>
        <dbReference type="EMBL" id="SVB23795.1"/>
    </source>
</evidence>
<name>A0A382CCG0_9ZZZZ</name>
<dbReference type="NCBIfam" id="TIGR01459">
    <property type="entry name" value="HAD-SF-IIA-hyp4"/>
    <property type="match status" value="1"/>
</dbReference>
<dbReference type="InterPro" id="IPR006356">
    <property type="entry name" value="HAD-SF_hydro_IIA_hyp3"/>
</dbReference>
<protein>
    <submittedName>
        <fullName evidence="1">Uncharacterized protein</fullName>
    </submittedName>
</protein>
<gene>
    <name evidence="1" type="ORF">METZ01_LOCUS176649</name>
</gene>
<reference evidence="1" key="1">
    <citation type="submission" date="2018-05" db="EMBL/GenBank/DDBJ databases">
        <authorList>
            <person name="Lanie J.A."/>
            <person name="Ng W.-L."/>
            <person name="Kazmierczak K.M."/>
            <person name="Andrzejewski T.M."/>
            <person name="Davidsen T.M."/>
            <person name="Wayne K.J."/>
            <person name="Tettelin H."/>
            <person name="Glass J.I."/>
            <person name="Rusch D."/>
            <person name="Podicherti R."/>
            <person name="Tsui H.-C.T."/>
            <person name="Winkler M.E."/>
        </authorList>
    </citation>
    <scope>NUCLEOTIDE SEQUENCE</scope>
</reference>
<accession>A0A382CCG0</accession>
<dbReference type="EMBL" id="UINC01033859">
    <property type="protein sequence ID" value="SVB23795.1"/>
    <property type="molecule type" value="Genomic_DNA"/>
</dbReference>
<dbReference type="InterPro" id="IPR036412">
    <property type="entry name" value="HAD-like_sf"/>
</dbReference>
<dbReference type="GO" id="GO:0005737">
    <property type="term" value="C:cytoplasm"/>
    <property type="evidence" value="ECO:0007669"/>
    <property type="project" value="TreeGrafter"/>
</dbReference>
<dbReference type="AlphaFoldDB" id="A0A382CCG0"/>
<dbReference type="InterPro" id="IPR023214">
    <property type="entry name" value="HAD_sf"/>
</dbReference>
<dbReference type="Gene3D" id="3.40.50.1000">
    <property type="entry name" value="HAD superfamily/HAD-like"/>
    <property type="match status" value="2"/>
</dbReference>
<organism evidence="1">
    <name type="scientific">marine metagenome</name>
    <dbReference type="NCBI Taxonomy" id="408172"/>
    <lineage>
        <taxon>unclassified sequences</taxon>
        <taxon>metagenomes</taxon>
        <taxon>ecological metagenomes</taxon>
    </lineage>
</organism>
<proteinExistence type="predicted"/>
<dbReference type="GO" id="GO:0016791">
    <property type="term" value="F:phosphatase activity"/>
    <property type="evidence" value="ECO:0007669"/>
    <property type="project" value="TreeGrafter"/>
</dbReference>
<dbReference type="Pfam" id="PF13344">
    <property type="entry name" value="Hydrolase_6"/>
    <property type="match status" value="1"/>
</dbReference>
<dbReference type="PANTHER" id="PTHR19288:SF90">
    <property type="entry name" value="OS08G0542600 PROTEIN"/>
    <property type="match status" value="1"/>
</dbReference>